<dbReference type="Gene3D" id="1.10.10.1400">
    <property type="entry name" value="Terminase, small subunit, N-terminal DNA-binding domain, HTH motif"/>
    <property type="match status" value="1"/>
</dbReference>
<organism evidence="1 2">
    <name type="scientific">Terrisporobacter petrolearius</name>
    <dbReference type="NCBI Taxonomy" id="1460447"/>
    <lineage>
        <taxon>Bacteria</taxon>
        <taxon>Bacillati</taxon>
        <taxon>Bacillota</taxon>
        <taxon>Clostridia</taxon>
        <taxon>Peptostreptococcales</taxon>
        <taxon>Peptostreptococcaceae</taxon>
        <taxon>Terrisporobacter</taxon>
    </lineage>
</organism>
<sequence>MRKLTEKQRKFADNIILGKSQYESYITAYPSSIRWKRKAVDNKASELIKKDNVINYINEFNDEYEKTRKQELQYDRDKLLIDFMYLKDKSKESIEFVGVKQANSSAYTNALKNIGDLLGLYPDKKQNINLSGDLKTTNTNPYANLTEEELKKLINNDK</sequence>
<reference evidence="1 2" key="1">
    <citation type="submission" date="2024-04" db="EMBL/GenBank/DDBJ databases">
        <title>Isolation and characterization of novel acetogenic strains of the genera Terrisporobacter and Acetoanaerobium.</title>
        <authorList>
            <person name="Boeer T."/>
            <person name="Schueler M.A."/>
            <person name="Lueschen A."/>
            <person name="Eysell L."/>
            <person name="Droege J."/>
            <person name="Heinemann M."/>
            <person name="Engelhardt L."/>
            <person name="Basen M."/>
            <person name="Daniel R."/>
        </authorList>
    </citation>
    <scope>NUCLEOTIDE SEQUENCE [LARGE SCALE GENOMIC DNA]</scope>
    <source>
        <strain evidence="1 2">ELB</strain>
    </source>
</reference>
<evidence type="ECO:0008006" key="3">
    <source>
        <dbReference type="Google" id="ProtNLM"/>
    </source>
</evidence>
<dbReference type="EMBL" id="CP154622">
    <property type="protein sequence ID" value="XAM41814.1"/>
    <property type="molecule type" value="Genomic_DNA"/>
</dbReference>
<protein>
    <recommendedName>
        <fullName evidence="3">Phage terminase small subunit</fullName>
    </recommendedName>
</protein>
<keyword evidence="2" id="KW-1185">Reference proteome</keyword>
<evidence type="ECO:0000313" key="2">
    <source>
        <dbReference type="Proteomes" id="UP001477947"/>
    </source>
</evidence>
<accession>A0ABZ3FFP5</accession>
<gene>
    <name evidence="1" type="ORF">TPELB_21270</name>
</gene>
<name>A0ABZ3FFP5_9FIRM</name>
<dbReference type="Proteomes" id="UP001477947">
    <property type="component" value="Chromosome"/>
</dbReference>
<dbReference type="InterPro" id="IPR038713">
    <property type="entry name" value="Terminase_Gp1_N_sf"/>
</dbReference>
<evidence type="ECO:0000313" key="1">
    <source>
        <dbReference type="EMBL" id="XAM41814.1"/>
    </source>
</evidence>
<proteinExistence type="predicted"/>